<feature type="region of interest" description="Disordered" evidence="1">
    <location>
        <begin position="313"/>
        <end position="362"/>
    </location>
</feature>
<evidence type="ECO:0000256" key="2">
    <source>
        <dbReference type="SAM" id="Phobius"/>
    </source>
</evidence>
<feature type="compositionally biased region" description="Basic and acidic residues" evidence="1">
    <location>
        <begin position="320"/>
        <end position="329"/>
    </location>
</feature>
<keyword evidence="2" id="KW-0472">Membrane</keyword>
<dbReference type="InterPro" id="IPR027417">
    <property type="entry name" value="P-loop_NTPase"/>
</dbReference>
<accession>A0ABT9QQ38</accession>
<organism evidence="4 5">
    <name type="scientific">Streptosporangium lutulentum</name>
    <dbReference type="NCBI Taxonomy" id="1461250"/>
    <lineage>
        <taxon>Bacteria</taxon>
        <taxon>Bacillati</taxon>
        <taxon>Actinomycetota</taxon>
        <taxon>Actinomycetes</taxon>
        <taxon>Streptosporangiales</taxon>
        <taxon>Streptosporangiaceae</taxon>
        <taxon>Streptosporangium</taxon>
    </lineage>
</organism>
<comment type="caution">
    <text evidence="4">The sequence shown here is derived from an EMBL/GenBank/DDBJ whole genome shotgun (WGS) entry which is preliminary data.</text>
</comment>
<dbReference type="EMBL" id="JAUSQU010000001">
    <property type="protein sequence ID" value="MDP9848525.1"/>
    <property type="molecule type" value="Genomic_DNA"/>
</dbReference>
<proteinExistence type="predicted"/>
<evidence type="ECO:0000313" key="4">
    <source>
        <dbReference type="EMBL" id="MDP9848525.1"/>
    </source>
</evidence>
<keyword evidence="2" id="KW-0812">Transmembrane</keyword>
<evidence type="ECO:0000256" key="1">
    <source>
        <dbReference type="SAM" id="MobiDB-lite"/>
    </source>
</evidence>
<protein>
    <submittedName>
        <fullName evidence="4">GTP-binding protein EngB required for normal cell division</fullName>
    </submittedName>
</protein>
<keyword evidence="5" id="KW-1185">Reference proteome</keyword>
<name>A0ABT9QQ38_9ACTN</name>
<dbReference type="Gene3D" id="3.40.50.300">
    <property type="entry name" value="P-loop containing nucleotide triphosphate hydrolases"/>
    <property type="match status" value="1"/>
</dbReference>
<keyword evidence="4" id="KW-0131">Cell cycle</keyword>
<dbReference type="InterPro" id="IPR006073">
    <property type="entry name" value="GTP-bd"/>
</dbReference>
<feature type="compositionally biased region" description="Low complexity" evidence="1">
    <location>
        <begin position="352"/>
        <end position="362"/>
    </location>
</feature>
<gene>
    <name evidence="4" type="ORF">J2853_007736</name>
</gene>
<dbReference type="PANTHER" id="PTHR42698:SF1">
    <property type="entry name" value="GTPASE ERA, MITOCHONDRIAL"/>
    <property type="match status" value="1"/>
</dbReference>
<dbReference type="Pfam" id="PF01926">
    <property type="entry name" value="MMR_HSR1"/>
    <property type="match status" value="1"/>
</dbReference>
<dbReference type="SUPFAM" id="SSF52540">
    <property type="entry name" value="P-loop containing nucleoside triphosphate hydrolases"/>
    <property type="match status" value="1"/>
</dbReference>
<dbReference type="GO" id="GO:0051301">
    <property type="term" value="P:cell division"/>
    <property type="evidence" value="ECO:0007669"/>
    <property type="project" value="UniProtKB-KW"/>
</dbReference>
<dbReference type="RefSeq" id="WP_307565881.1">
    <property type="nucleotide sequence ID" value="NZ_JAUSQU010000001.1"/>
</dbReference>
<dbReference type="InterPro" id="IPR005662">
    <property type="entry name" value="GTPase_Era-like"/>
</dbReference>
<evidence type="ECO:0000259" key="3">
    <source>
        <dbReference type="Pfam" id="PF01926"/>
    </source>
</evidence>
<reference evidence="4 5" key="1">
    <citation type="submission" date="2023-07" db="EMBL/GenBank/DDBJ databases">
        <title>Sequencing the genomes of 1000 actinobacteria strains.</title>
        <authorList>
            <person name="Klenk H.-P."/>
        </authorList>
    </citation>
    <scope>NUCLEOTIDE SEQUENCE [LARGE SCALE GENOMIC DNA]</scope>
    <source>
        <strain evidence="4 5">DSM 46740</strain>
    </source>
</reference>
<dbReference type="Proteomes" id="UP001225356">
    <property type="component" value="Unassembled WGS sequence"/>
</dbReference>
<feature type="transmembrane region" description="Helical" evidence="2">
    <location>
        <begin position="553"/>
        <end position="577"/>
    </location>
</feature>
<evidence type="ECO:0000313" key="5">
    <source>
        <dbReference type="Proteomes" id="UP001225356"/>
    </source>
</evidence>
<keyword evidence="2" id="KW-1133">Transmembrane helix</keyword>
<keyword evidence="4" id="KW-0132">Cell division</keyword>
<feature type="compositionally biased region" description="Low complexity" evidence="1">
    <location>
        <begin position="332"/>
        <end position="341"/>
    </location>
</feature>
<sequence>MKLLRRKKSVSLDERLAGLAQAADLADGRLGDDAIAGARSVIARAGVRRNLSVDHTAVALAGATGSGKSSLFNLLSGASLATVGVTRPTTSTAQAALWEGEGAGSLLDWLEIPRRHEVLDVPPVAAPRTQTRNGGQAAVASVPQAGKAEIVSGSPGGAVEAAFGPSDEEAAGLILLDLPDHDSIELSHRLEVDRLVELVDLLVWVLDPQKYADAVVHERYLRPLARHRDVMVVVLNQIDRLSPAAVERCLKDLRRLLDDDGLTGVPVVGISTRTGAGVSELRALLRSRVADRRSWATRLGADVGTAADALVRASSGADSHPADSSRGTDAEPSGSGTGRVSRSGRERGPGSGEEVPSASVPEVSVDGLARPLTDALSEAAGVQVVVEAVAKAHRHRSVAATGWPLTRWIRRLRPDPLRRLHLGTSPNRRSDEPVGRTSTPATTVVQRSRMDTAIREAAGAASAELPGPWAVAVRQAARSHGDELEDGLDRAVAATTLGVSRRPVWWRVVGLAQWLVLAAMIAGGVWLLGLLGMDYLRLPQPFLPTVGDLPWPTFLLSGGVLLGLVIALLSRVAAWLGGRRRARKAARALRASVDQVARELVLEPVDGELSRYRRFTEAITVARDGD</sequence>
<feature type="region of interest" description="Disordered" evidence="1">
    <location>
        <begin position="418"/>
        <end position="442"/>
    </location>
</feature>
<feature type="domain" description="G" evidence="3">
    <location>
        <begin position="58"/>
        <end position="214"/>
    </location>
</feature>
<dbReference type="PANTHER" id="PTHR42698">
    <property type="entry name" value="GTPASE ERA"/>
    <property type="match status" value="1"/>
</dbReference>
<feature type="transmembrane region" description="Helical" evidence="2">
    <location>
        <begin position="511"/>
        <end position="533"/>
    </location>
</feature>